<dbReference type="PANTHER" id="PTHR23068:SF25">
    <property type="entry name" value="DNA (CYTOSINE-5)-METHYLTRANSFERASE DRM2"/>
    <property type="match status" value="1"/>
</dbReference>
<dbReference type="GO" id="GO:0032259">
    <property type="term" value="P:methylation"/>
    <property type="evidence" value="ECO:0007669"/>
    <property type="project" value="UniProtKB-KW"/>
</dbReference>
<gene>
    <name evidence="9" type="ORF">LIER_41443</name>
</gene>
<dbReference type="GO" id="GO:0003886">
    <property type="term" value="F:DNA (cytosine-5-)-methyltransferase activity"/>
    <property type="evidence" value="ECO:0007669"/>
    <property type="project" value="TreeGrafter"/>
</dbReference>
<name>A0AAV3RAX5_LITER</name>
<dbReference type="Gene3D" id="3.40.50.150">
    <property type="entry name" value="Vaccinia Virus protein VP39"/>
    <property type="match status" value="1"/>
</dbReference>
<keyword evidence="6" id="KW-0238">DNA-binding</keyword>
<keyword evidence="4" id="KW-0949">S-adenosyl-L-methionine</keyword>
<evidence type="ECO:0000256" key="1">
    <source>
        <dbReference type="ARBA" id="ARBA00004123"/>
    </source>
</evidence>
<keyword evidence="10" id="KW-1185">Reference proteome</keyword>
<dbReference type="PROSITE" id="PS51680">
    <property type="entry name" value="SAM_MT_DRM"/>
    <property type="match status" value="1"/>
</dbReference>
<dbReference type="InterPro" id="IPR029063">
    <property type="entry name" value="SAM-dependent_MTases_sf"/>
</dbReference>
<evidence type="ECO:0000256" key="5">
    <source>
        <dbReference type="ARBA" id="ARBA00022737"/>
    </source>
</evidence>
<keyword evidence="7" id="KW-0539">Nucleus</keyword>
<evidence type="ECO:0000256" key="7">
    <source>
        <dbReference type="ARBA" id="ARBA00023242"/>
    </source>
</evidence>
<comment type="subcellular location">
    <subcellularLocation>
        <location evidence="1">Nucleus</location>
    </subcellularLocation>
</comment>
<keyword evidence="2 9" id="KW-0489">Methyltransferase</keyword>
<dbReference type="SUPFAM" id="SSF53335">
    <property type="entry name" value="S-adenosyl-L-methionine-dependent methyltransferases"/>
    <property type="match status" value="1"/>
</dbReference>
<dbReference type="Proteomes" id="UP001454036">
    <property type="component" value="Unassembled WGS sequence"/>
</dbReference>
<evidence type="ECO:0000256" key="2">
    <source>
        <dbReference type="ARBA" id="ARBA00022603"/>
    </source>
</evidence>
<keyword evidence="5" id="KW-0677">Repeat</keyword>
<evidence type="ECO:0000256" key="3">
    <source>
        <dbReference type="ARBA" id="ARBA00022679"/>
    </source>
</evidence>
<dbReference type="GO" id="GO:0003677">
    <property type="term" value="F:DNA binding"/>
    <property type="evidence" value="ECO:0007669"/>
    <property type="project" value="UniProtKB-KW"/>
</dbReference>
<dbReference type="GO" id="GO:0005634">
    <property type="term" value="C:nucleus"/>
    <property type="evidence" value="ECO:0007669"/>
    <property type="project" value="UniProtKB-SubCell"/>
</dbReference>
<evidence type="ECO:0000313" key="9">
    <source>
        <dbReference type="EMBL" id="GAA0173019.1"/>
    </source>
</evidence>
<protein>
    <submittedName>
        <fullName evidence="9">DNA methyltransferase</fullName>
    </submittedName>
</protein>
<sequence length="262" mass="30518">MLHMLSKSSHLIATGPEATIEELTDFISAAQVIRADDEYLVEEVTETKLKPSDMYYANGRLKKRKLCRSELNESKKERWLIDEPIRLPKLMIGFGLPEELMSDDAPSPVLYRTLPEQPVVPPYFYYENVALAPKGVWDKIKRFLYDIEQQFVDSMYFCAAAKKRAYVHNLPIKNKFPLVLLPPRTINEALPMTKRWWATWDPIEKMNCLQTAIASARLIDRIRKALEDYKDDPPKTVQKYVMEQCKKWNLVWVGKHKVAPLC</sequence>
<dbReference type="InterPro" id="IPR030380">
    <property type="entry name" value="SAM_MeTfrase_DRM"/>
</dbReference>
<reference evidence="9 10" key="1">
    <citation type="submission" date="2024-01" db="EMBL/GenBank/DDBJ databases">
        <title>The complete chloroplast genome sequence of Lithospermum erythrorhizon: insights into the phylogenetic relationship among Boraginaceae species and the maternal lineages of purple gromwells.</title>
        <authorList>
            <person name="Okada T."/>
            <person name="Watanabe K."/>
        </authorList>
    </citation>
    <scope>NUCLEOTIDE SEQUENCE [LARGE SCALE GENOMIC DNA]</scope>
</reference>
<accession>A0AAV3RAX5</accession>
<evidence type="ECO:0000256" key="4">
    <source>
        <dbReference type="ARBA" id="ARBA00022691"/>
    </source>
</evidence>
<evidence type="ECO:0000256" key="6">
    <source>
        <dbReference type="ARBA" id="ARBA00023125"/>
    </source>
</evidence>
<dbReference type="InterPro" id="IPR050390">
    <property type="entry name" value="C5-Methyltransferase"/>
</dbReference>
<feature type="domain" description="SAM-dependent MTase DRM-type" evidence="8">
    <location>
        <begin position="110"/>
        <end position="262"/>
    </location>
</feature>
<evidence type="ECO:0000313" key="10">
    <source>
        <dbReference type="Proteomes" id="UP001454036"/>
    </source>
</evidence>
<proteinExistence type="predicted"/>
<comment type="caution">
    <text evidence="9">The sequence shown here is derived from an EMBL/GenBank/DDBJ whole genome shotgun (WGS) entry which is preliminary data.</text>
</comment>
<organism evidence="9 10">
    <name type="scientific">Lithospermum erythrorhizon</name>
    <name type="common">Purple gromwell</name>
    <name type="synonym">Lithospermum officinale var. erythrorhizon</name>
    <dbReference type="NCBI Taxonomy" id="34254"/>
    <lineage>
        <taxon>Eukaryota</taxon>
        <taxon>Viridiplantae</taxon>
        <taxon>Streptophyta</taxon>
        <taxon>Embryophyta</taxon>
        <taxon>Tracheophyta</taxon>
        <taxon>Spermatophyta</taxon>
        <taxon>Magnoliopsida</taxon>
        <taxon>eudicotyledons</taxon>
        <taxon>Gunneridae</taxon>
        <taxon>Pentapetalae</taxon>
        <taxon>asterids</taxon>
        <taxon>lamiids</taxon>
        <taxon>Boraginales</taxon>
        <taxon>Boraginaceae</taxon>
        <taxon>Boraginoideae</taxon>
        <taxon>Lithospermeae</taxon>
        <taxon>Lithospermum</taxon>
    </lineage>
</organism>
<keyword evidence="3" id="KW-0808">Transferase</keyword>
<evidence type="ECO:0000259" key="8">
    <source>
        <dbReference type="PROSITE" id="PS51680"/>
    </source>
</evidence>
<dbReference type="PANTHER" id="PTHR23068">
    <property type="entry name" value="DNA CYTOSINE-5- -METHYLTRANSFERASE 3-RELATED"/>
    <property type="match status" value="1"/>
</dbReference>
<dbReference type="AlphaFoldDB" id="A0AAV3RAX5"/>
<dbReference type="EMBL" id="BAABME010025948">
    <property type="protein sequence ID" value="GAA0173019.1"/>
    <property type="molecule type" value="Genomic_DNA"/>
</dbReference>